<accession>A0AAW2T658</accession>
<reference evidence="8" key="2">
    <citation type="journal article" date="2024" name="Plant">
        <title>Genomic evolution and insights into agronomic trait innovations of Sesamum species.</title>
        <authorList>
            <person name="Miao H."/>
            <person name="Wang L."/>
            <person name="Qu L."/>
            <person name="Liu H."/>
            <person name="Sun Y."/>
            <person name="Le M."/>
            <person name="Wang Q."/>
            <person name="Wei S."/>
            <person name="Zheng Y."/>
            <person name="Lin W."/>
            <person name="Duan Y."/>
            <person name="Cao H."/>
            <person name="Xiong S."/>
            <person name="Wang X."/>
            <person name="Wei L."/>
            <person name="Li C."/>
            <person name="Ma Q."/>
            <person name="Ju M."/>
            <person name="Zhao R."/>
            <person name="Li G."/>
            <person name="Mu C."/>
            <person name="Tian Q."/>
            <person name="Mei H."/>
            <person name="Zhang T."/>
            <person name="Gao T."/>
            <person name="Zhang H."/>
        </authorList>
    </citation>
    <scope>NUCLEOTIDE SEQUENCE</scope>
    <source>
        <strain evidence="8">G02</strain>
    </source>
</reference>
<protein>
    <recommendedName>
        <fullName evidence="3">beta-glucosidase</fullName>
        <ecNumber evidence="3">3.2.1.21</ecNumber>
    </recommendedName>
</protein>
<proteinExistence type="inferred from homology"/>
<name>A0AAW2T658_SESRA</name>
<dbReference type="Pfam" id="PF01915">
    <property type="entry name" value="Glyco_hydro_3_C"/>
    <property type="match status" value="1"/>
</dbReference>
<dbReference type="InterPro" id="IPR036881">
    <property type="entry name" value="Glyco_hydro_3_C_sf"/>
</dbReference>
<evidence type="ECO:0000256" key="4">
    <source>
        <dbReference type="ARBA" id="ARBA00022729"/>
    </source>
</evidence>
<evidence type="ECO:0000256" key="1">
    <source>
        <dbReference type="ARBA" id="ARBA00000448"/>
    </source>
</evidence>
<dbReference type="SUPFAM" id="SSF52279">
    <property type="entry name" value="Beta-D-glucan exohydrolase, C-terminal domain"/>
    <property type="match status" value="1"/>
</dbReference>
<evidence type="ECO:0000256" key="5">
    <source>
        <dbReference type="ARBA" id="ARBA00022801"/>
    </source>
</evidence>
<comment type="caution">
    <text evidence="8">The sequence shown here is derived from an EMBL/GenBank/DDBJ whole genome shotgun (WGS) entry which is preliminary data.</text>
</comment>
<evidence type="ECO:0000256" key="2">
    <source>
        <dbReference type="ARBA" id="ARBA00005336"/>
    </source>
</evidence>
<keyword evidence="5" id="KW-0378">Hydrolase</keyword>
<comment type="similarity">
    <text evidence="2">Belongs to the glycosyl hydrolase 3 family.</text>
</comment>
<keyword evidence="4" id="KW-0732">Signal</keyword>
<feature type="domain" description="Glycoside hydrolase family 3 C-terminal" evidence="7">
    <location>
        <begin position="2"/>
        <end position="62"/>
    </location>
</feature>
<dbReference type="AlphaFoldDB" id="A0AAW2T658"/>
<dbReference type="GO" id="GO:0009251">
    <property type="term" value="P:glucan catabolic process"/>
    <property type="evidence" value="ECO:0007669"/>
    <property type="project" value="TreeGrafter"/>
</dbReference>
<evidence type="ECO:0000256" key="3">
    <source>
        <dbReference type="ARBA" id="ARBA00012744"/>
    </source>
</evidence>
<dbReference type="Gene3D" id="3.40.50.1700">
    <property type="entry name" value="Glycoside hydrolase family 3 C-terminal domain"/>
    <property type="match status" value="1"/>
</dbReference>
<organism evidence="8">
    <name type="scientific">Sesamum radiatum</name>
    <name type="common">Black benniseed</name>
    <dbReference type="NCBI Taxonomy" id="300843"/>
    <lineage>
        <taxon>Eukaryota</taxon>
        <taxon>Viridiplantae</taxon>
        <taxon>Streptophyta</taxon>
        <taxon>Embryophyta</taxon>
        <taxon>Tracheophyta</taxon>
        <taxon>Spermatophyta</taxon>
        <taxon>Magnoliopsida</taxon>
        <taxon>eudicotyledons</taxon>
        <taxon>Gunneridae</taxon>
        <taxon>Pentapetalae</taxon>
        <taxon>asterids</taxon>
        <taxon>lamiids</taxon>
        <taxon>Lamiales</taxon>
        <taxon>Pedaliaceae</taxon>
        <taxon>Sesamum</taxon>
    </lineage>
</organism>
<comment type="catalytic activity">
    <reaction evidence="1">
        <text>Hydrolysis of terminal, non-reducing beta-D-glucosyl residues with release of beta-D-glucose.</text>
        <dbReference type="EC" id="3.2.1.21"/>
    </reaction>
</comment>
<evidence type="ECO:0000313" key="8">
    <source>
        <dbReference type="EMBL" id="KAL0400356.1"/>
    </source>
</evidence>
<dbReference type="EC" id="3.2.1.21" evidence="3"/>
<dbReference type="InterPro" id="IPR051915">
    <property type="entry name" value="Cellulose_Degrad_GH3"/>
</dbReference>
<evidence type="ECO:0000256" key="6">
    <source>
        <dbReference type="ARBA" id="ARBA00023295"/>
    </source>
</evidence>
<gene>
    <name evidence="8" type="ORF">Sradi_2378900</name>
</gene>
<dbReference type="EMBL" id="JACGWJ010000009">
    <property type="protein sequence ID" value="KAL0400356.1"/>
    <property type="molecule type" value="Genomic_DNA"/>
</dbReference>
<sequence>MDALVAAWLPGSEGEGVADVLFGDYGFTGKLPRTWFRTVDQLPMNVGDKHYDPLFPFGFGLTTKPINGSMEIET</sequence>
<keyword evidence="6" id="KW-0326">Glycosidase</keyword>
<reference evidence="8" key="1">
    <citation type="submission" date="2020-06" db="EMBL/GenBank/DDBJ databases">
        <authorList>
            <person name="Li T."/>
            <person name="Hu X."/>
            <person name="Zhang T."/>
            <person name="Song X."/>
            <person name="Zhang H."/>
            <person name="Dai N."/>
            <person name="Sheng W."/>
            <person name="Hou X."/>
            <person name="Wei L."/>
        </authorList>
    </citation>
    <scope>NUCLEOTIDE SEQUENCE</scope>
    <source>
        <strain evidence="8">G02</strain>
        <tissue evidence="8">Leaf</tissue>
    </source>
</reference>
<dbReference type="InterPro" id="IPR002772">
    <property type="entry name" value="Glyco_hydro_3_C"/>
</dbReference>
<dbReference type="PANTHER" id="PTHR30620:SF16">
    <property type="entry name" value="LYSOSOMAL BETA GLUCOSIDASE"/>
    <property type="match status" value="1"/>
</dbReference>
<dbReference type="PANTHER" id="PTHR30620">
    <property type="entry name" value="PERIPLASMIC BETA-GLUCOSIDASE-RELATED"/>
    <property type="match status" value="1"/>
</dbReference>
<evidence type="ECO:0000259" key="7">
    <source>
        <dbReference type="Pfam" id="PF01915"/>
    </source>
</evidence>
<dbReference type="GO" id="GO:0008422">
    <property type="term" value="F:beta-glucosidase activity"/>
    <property type="evidence" value="ECO:0007669"/>
    <property type="project" value="UniProtKB-EC"/>
</dbReference>